<dbReference type="OrthoDB" id="121061at2759"/>
<gene>
    <name evidence="2" type="ORF">PHPALM_30080</name>
</gene>
<dbReference type="GO" id="GO:0016787">
    <property type="term" value="F:hydrolase activity"/>
    <property type="evidence" value="ECO:0007669"/>
    <property type="project" value="UniProtKB-KW"/>
</dbReference>
<evidence type="ECO:0000256" key="1">
    <source>
        <dbReference type="SAM" id="SignalP"/>
    </source>
</evidence>
<feature type="signal peptide" evidence="1">
    <location>
        <begin position="1"/>
        <end position="25"/>
    </location>
</feature>
<organism evidence="2 3">
    <name type="scientific">Phytophthora palmivora</name>
    <dbReference type="NCBI Taxonomy" id="4796"/>
    <lineage>
        <taxon>Eukaryota</taxon>
        <taxon>Sar</taxon>
        <taxon>Stramenopiles</taxon>
        <taxon>Oomycota</taxon>
        <taxon>Peronosporomycetes</taxon>
        <taxon>Peronosporales</taxon>
        <taxon>Peronosporaceae</taxon>
        <taxon>Phytophthora</taxon>
    </lineage>
</organism>
<sequence>MVKLFLAAYTAVVTTILSLPGTVSALSASTAAAEDSVLDAKAQSIVDGFSMAQVLGQMTQIDISTVINPEDNTLNEDWVRMYAQQYVGSYLNTIWDEPKGEKYGWTASEFRAVVSRIQEITMEENGGHPIIYGL</sequence>
<feature type="chain" id="PRO_5015198391" evidence="1">
    <location>
        <begin position="26"/>
        <end position="134"/>
    </location>
</feature>
<evidence type="ECO:0000313" key="3">
    <source>
        <dbReference type="Proteomes" id="UP000237271"/>
    </source>
</evidence>
<reference evidence="2 3" key="1">
    <citation type="journal article" date="2017" name="Genome Biol. Evol.">
        <title>Phytophthora megakarya and P. palmivora, closely related causal agents of cacao black pod rot, underwent increases in genome sizes and gene numbers by different mechanisms.</title>
        <authorList>
            <person name="Ali S.S."/>
            <person name="Shao J."/>
            <person name="Lary D.J."/>
            <person name="Kronmiller B."/>
            <person name="Shen D."/>
            <person name="Strem M.D."/>
            <person name="Amoako-Attah I."/>
            <person name="Akrofi A.Y."/>
            <person name="Begoude B.A."/>
            <person name="Ten Hoopen G.M."/>
            <person name="Coulibaly K."/>
            <person name="Kebe B.I."/>
            <person name="Melnick R.L."/>
            <person name="Guiltinan M.J."/>
            <person name="Tyler B.M."/>
            <person name="Meinhardt L.W."/>
            <person name="Bailey B.A."/>
        </authorList>
    </citation>
    <scope>NUCLEOTIDE SEQUENCE [LARGE SCALE GENOMIC DNA]</scope>
    <source>
        <strain evidence="3">sbr112.9</strain>
    </source>
</reference>
<accession>A0A2P4X616</accession>
<dbReference type="Proteomes" id="UP000237271">
    <property type="component" value="Unassembled WGS sequence"/>
</dbReference>
<comment type="caution">
    <text evidence="2">The sequence shown here is derived from an EMBL/GenBank/DDBJ whole genome shotgun (WGS) entry which is preliminary data.</text>
</comment>
<keyword evidence="3" id="KW-1185">Reference proteome</keyword>
<keyword evidence="1" id="KW-0732">Signal</keyword>
<name>A0A2P4X616_9STRA</name>
<keyword evidence="2" id="KW-0378">Hydrolase</keyword>
<feature type="non-terminal residue" evidence="2">
    <location>
        <position position="134"/>
    </location>
</feature>
<dbReference type="AlphaFoldDB" id="A0A2P4X616"/>
<proteinExistence type="predicted"/>
<evidence type="ECO:0000313" key="2">
    <source>
        <dbReference type="EMBL" id="POM60979.1"/>
    </source>
</evidence>
<dbReference type="EMBL" id="NCKW01016474">
    <property type="protein sequence ID" value="POM60979.1"/>
    <property type="molecule type" value="Genomic_DNA"/>
</dbReference>
<protein>
    <submittedName>
        <fullName evidence="2">Glycoside hydrolase</fullName>
    </submittedName>
</protein>